<dbReference type="InterPro" id="IPR000488">
    <property type="entry name" value="Death_dom"/>
</dbReference>
<dbReference type="PANTHER" id="PTHR12582">
    <property type="entry name" value="NETRIN RECEPTOR UNC5"/>
    <property type="match status" value="1"/>
</dbReference>
<evidence type="ECO:0000256" key="2">
    <source>
        <dbReference type="SAM" id="MobiDB-lite"/>
    </source>
</evidence>
<dbReference type="Pfam" id="PF00791">
    <property type="entry name" value="ZU5"/>
    <property type="match status" value="1"/>
</dbReference>
<name>A0A8B7YYQ9_ACAPL</name>
<dbReference type="OrthoDB" id="6118651at2759"/>
<dbReference type="SUPFAM" id="SSF47986">
    <property type="entry name" value="DEATH domain"/>
    <property type="match status" value="2"/>
</dbReference>
<feature type="region of interest" description="Disordered" evidence="2">
    <location>
        <begin position="348"/>
        <end position="367"/>
    </location>
</feature>
<feature type="region of interest" description="Disordered" evidence="2">
    <location>
        <begin position="1175"/>
        <end position="1197"/>
    </location>
</feature>
<evidence type="ECO:0000259" key="3">
    <source>
        <dbReference type="PROSITE" id="PS50017"/>
    </source>
</evidence>
<dbReference type="InterPro" id="IPR000906">
    <property type="entry name" value="ZU5_dom"/>
</dbReference>
<sequence>MAETSRNPESKMSAMESVTEGQSQPLSPLKKKQIGTTKAIQQEAWLGRKLAMRRALTHSPVGIGERPTKLRETFGPLQLPLLRKPAQQFLQLEEKDFITPKLELDKKRPLFISEQKKHTSELMQKFSVKEPPSQDQETEIRSRATNLREKFGRLRRRGLSEAGQESLQLKEQKDFLTTHKLELDKKRLLVISEQKGYTSGSVLRVKRQALWSENRLVALKRELLREETLLSKLEENRLTSLQGRSKSDDNSSRYEILNALTELMQVQEDWPHFPFWHRILDFSDCQSLVCYEILVYAETFLFLLESQVCKGKQAIKSTDQHSRVDSLRQVVDAQQELLNMQKMTYQKMTGTKQEKKTPGQGESEEGKKKLLQRMSVIKQEEGTLGQAETVEGIKQSADTSKQLELILEQTRVLTEIEREGLYRTSTDQKIFSLISSSFETTFDAMLLQTNSSTLMLEHLMETFEELLCHFEQMLVAIHDSRHINWWVVKVNSKLMRALHPIVREIRTRGELLQKFSVKKPPSQDQETELEEDGRTSLLTSAEELAKLQSQEQQDSDIGQETATKQSKHSDAATVVRFGAFGTIARQPNSMTLEVLACRDTEEAIEEMFKYCQNNCLQILDFSGHQMKLDSPTDLCLVVKTLGKKWVLLDSTKQTVSKEQLTEGFFGKSKWQFQTRQDEEDARSPARDELLCEIEIKPNEESIAYSEVNTVQLSVDFASLVDFPTCESNPETVTYKKEDTPTQTHLDKLLLDYKELAEELGEEFIKENTMQLENFAIGYFNEEGGTLSLNSHKVQLYIPRGALPSDRKEQVYIYVDPSEQLEDGNDSLSPVVRCGPPGLKFTESVVLSFPHSADSSADLSALICEGTKGCPSDWQPLEDVLISFNENKAILLVDHFTRFGVGYKSRKIHIAAASDYVPSSGGCTVRLCVFNKSPRDLDDFAGKTKKADLVRHKGHVYVGIRNVSNGYEVRPKARKVFHWQQVWTVFKNTTTFYLISSASTFSIPICEVNCSQEALHNNQPWKGFDVSMKVTPGSTSPSELNRVCKENATCPNKPAQLAVGPECSPSTRPSDQESMKRKFAKNVLGDYGGLSSTGVSKLCELLEANREGESYWRALATDLFGPSERLIQKAQLKPNPAKEVLKVYFATKIEDEDAVENLTHVFRRLGFDEDVIRSTEEADTVSENSENDASKGNVALPTELPSKAPFCAQSDSVSSRKSTDHEKLLRQIASELGEEWERLATTLGVSSSKIFQLKENNRGKIGDAMFQMLLCWHQGGGQLADLVSALDDVGRNDLANKLQDVANNTQALQSTRSSHGPRHTQKAYKQGKPFLYGEPKGILLCRSKEEGHRRSCNSGTSKS</sequence>
<evidence type="ECO:0000256" key="1">
    <source>
        <dbReference type="RuleBase" id="RU367033"/>
    </source>
</evidence>
<accession>A0A8B7YYQ9</accession>
<dbReference type="PROSITE" id="PS51145">
    <property type="entry name" value="ZU5"/>
    <property type="match status" value="1"/>
</dbReference>
<evidence type="ECO:0000313" key="10">
    <source>
        <dbReference type="RefSeq" id="XP_022098477.1"/>
    </source>
</evidence>
<reference evidence="6 7" key="1">
    <citation type="submission" date="2025-04" db="UniProtKB">
        <authorList>
            <consortium name="RefSeq"/>
        </authorList>
    </citation>
    <scope>IDENTIFICATION</scope>
</reference>
<dbReference type="InterPro" id="IPR011029">
    <property type="entry name" value="DEATH-like_dom_sf"/>
</dbReference>
<proteinExistence type="inferred from homology"/>
<comment type="subcellular location">
    <subcellularLocation>
        <location evidence="1">Cell membrane</location>
        <topology evidence="1">Single-pass type I membrane protein</topology>
    </subcellularLocation>
</comment>
<dbReference type="GO" id="GO:0005886">
    <property type="term" value="C:plasma membrane"/>
    <property type="evidence" value="ECO:0007669"/>
    <property type="project" value="UniProtKB-SubCell"/>
</dbReference>
<dbReference type="RefSeq" id="XP_022098476.1">
    <property type="nucleotide sequence ID" value="XM_022242784.1"/>
</dbReference>
<dbReference type="Gene3D" id="2.60.220.30">
    <property type="match status" value="1"/>
</dbReference>
<feature type="region of interest" description="Disordered" evidence="2">
    <location>
        <begin position="1055"/>
        <end position="1074"/>
    </location>
</feature>
<dbReference type="SMART" id="SM00005">
    <property type="entry name" value="DEATH"/>
    <property type="match status" value="1"/>
</dbReference>
<keyword evidence="1" id="KW-0675">Receptor</keyword>
<evidence type="ECO:0000313" key="5">
    <source>
        <dbReference type="Proteomes" id="UP000694845"/>
    </source>
</evidence>
<dbReference type="RefSeq" id="XP_022098477.1">
    <property type="nucleotide sequence ID" value="XM_022242785.1"/>
</dbReference>
<dbReference type="InterPro" id="IPR037936">
    <property type="entry name" value="UNC5A-D"/>
</dbReference>
<comment type="similarity">
    <text evidence="1">Belongs to the unc-5 family.</text>
</comment>
<dbReference type="GO" id="GO:0005042">
    <property type="term" value="F:netrin receptor activity"/>
    <property type="evidence" value="ECO:0007669"/>
    <property type="project" value="UniProtKB-UniRule"/>
</dbReference>
<dbReference type="SMART" id="SM00218">
    <property type="entry name" value="ZU5"/>
    <property type="match status" value="1"/>
</dbReference>
<comment type="function">
    <text evidence="1">Receptor for netrin required for axon guidance. Mediates axon repulsion of neuronal growth cones in the developing nervous system upon ligand binding.</text>
</comment>
<dbReference type="RefSeq" id="XP_022098474.1">
    <property type="nucleotide sequence ID" value="XM_022242782.1"/>
</dbReference>
<keyword evidence="1" id="KW-0393">Immunoglobulin domain</keyword>
<organism evidence="5 6">
    <name type="scientific">Acanthaster planci</name>
    <name type="common">Crown-of-thorns starfish</name>
    <dbReference type="NCBI Taxonomy" id="133434"/>
    <lineage>
        <taxon>Eukaryota</taxon>
        <taxon>Metazoa</taxon>
        <taxon>Echinodermata</taxon>
        <taxon>Eleutherozoa</taxon>
        <taxon>Asterozoa</taxon>
        <taxon>Asteroidea</taxon>
        <taxon>Valvatacea</taxon>
        <taxon>Valvatida</taxon>
        <taxon>Acanthasteridae</taxon>
        <taxon>Acanthaster</taxon>
    </lineage>
</organism>
<keyword evidence="5" id="KW-1185">Reference proteome</keyword>
<evidence type="ECO:0000259" key="4">
    <source>
        <dbReference type="PROSITE" id="PS51145"/>
    </source>
</evidence>
<dbReference type="Gene3D" id="1.10.533.10">
    <property type="entry name" value="Death Domain, Fas"/>
    <property type="match status" value="2"/>
</dbReference>
<feature type="region of interest" description="Disordered" evidence="2">
    <location>
        <begin position="1307"/>
        <end position="1326"/>
    </location>
</feature>
<dbReference type="KEGG" id="aplc:110983490"/>
<dbReference type="PROSITE" id="PS50017">
    <property type="entry name" value="DEATH_DOMAIN"/>
    <property type="match status" value="1"/>
</dbReference>
<dbReference type="Pfam" id="PF00531">
    <property type="entry name" value="Death"/>
    <property type="match status" value="1"/>
</dbReference>
<feature type="region of interest" description="Disordered" evidence="2">
    <location>
        <begin position="548"/>
        <end position="568"/>
    </location>
</feature>
<feature type="compositionally biased region" description="Polar residues" evidence="2">
    <location>
        <begin position="548"/>
        <end position="564"/>
    </location>
</feature>
<dbReference type="GeneID" id="110983490"/>
<dbReference type="RefSeq" id="XP_022098473.1">
    <property type="nucleotide sequence ID" value="XM_022242781.1"/>
</dbReference>
<dbReference type="RefSeq" id="XP_022098475.1">
    <property type="nucleotide sequence ID" value="XM_022242783.1"/>
</dbReference>
<evidence type="ECO:0000313" key="8">
    <source>
        <dbReference type="RefSeq" id="XP_022098475.1"/>
    </source>
</evidence>
<gene>
    <name evidence="6 7 8 9 10" type="primary">LOC110983490</name>
</gene>
<feature type="domain" description="ZU5" evidence="4">
    <location>
        <begin position="773"/>
        <end position="904"/>
    </location>
</feature>
<evidence type="ECO:0000313" key="9">
    <source>
        <dbReference type="RefSeq" id="XP_022098476.1"/>
    </source>
</evidence>
<evidence type="ECO:0000313" key="6">
    <source>
        <dbReference type="RefSeq" id="XP_022098473.1"/>
    </source>
</evidence>
<dbReference type="PANTHER" id="PTHR12582:SF41">
    <property type="entry name" value="UNC5C-LIKE PROTEIN"/>
    <property type="match status" value="1"/>
</dbReference>
<protein>
    <recommendedName>
        <fullName evidence="1">Netrin receptor UNC5</fullName>
    </recommendedName>
</protein>
<keyword evidence="1" id="KW-0217">Developmental protein</keyword>
<feature type="region of interest" description="Disordered" evidence="2">
    <location>
        <begin position="1"/>
        <end position="35"/>
    </location>
</feature>
<evidence type="ECO:0000313" key="7">
    <source>
        <dbReference type="RefSeq" id="XP_022098474.1"/>
    </source>
</evidence>
<feature type="domain" description="Death" evidence="3">
    <location>
        <begin position="1220"/>
        <end position="1301"/>
    </location>
</feature>
<dbReference type="Proteomes" id="UP000694845">
    <property type="component" value="Unplaced"/>
</dbReference>
<dbReference type="CDD" id="cd01670">
    <property type="entry name" value="Death"/>
    <property type="match status" value="1"/>
</dbReference>